<dbReference type="HOGENOM" id="CLU_101277_0_0_9"/>
<dbReference type="STRING" id="1216932.CM240_1276"/>
<dbReference type="PATRIC" id="fig|1216932.3.peg.1270"/>
<dbReference type="Proteomes" id="UP000019426">
    <property type="component" value="Chromosome M2/40_rep1"/>
</dbReference>
<gene>
    <name evidence="1" type="ORF">CM240_1276</name>
</gene>
<dbReference type="AlphaFoldDB" id="W6SFI1"/>
<evidence type="ECO:0008006" key="3">
    <source>
        <dbReference type="Google" id="ProtNLM"/>
    </source>
</evidence>
<dbReference type="KEGG" id="clt:CM240_1276"/>
<keyword evidence="2" id="KW-1185">Reference proteome</keyword>
<proteinExistence type="predicted"/>
<dbReference type="Pfam" id="PF08747">
    <property type="entry name" value="BrxB"/>
    <property type="match status" value="1"/>
</dbReference>
<sequence length="190" mass="22798">MCMHSLGERLEAIKDKMKTDKFINGRGLGNEISFYIFEYNPKNEMYVREQIEYIIKDFNRVPSNEKIIEFDLYKMLIDFLKEEEDFEAIIRMEEKEGKEYTLETITTVVTSEMYAERIEKMSKEYGILFITGVGKVYPYLRAHNILNTLQQNLNKNKKLIMFYPGIYSGQDLKLFDRFEDENYYRAFQLI</sequence>
<reference evidence="1 2" key="1">
    <citation type="submission" date="2013-11" db="EMBL/GenBank/DDBJ databases">
        <title>Complete genome sequence of Clostridum sp. M2/40.</title>
        <authorList>
            <person name="Wibberg D."/>
            <person name="Puehler A."/>
            <person name="Schlueter A."/>
        </authorList>
    </citation>
    <scope>NUCLEOTIDE SEQUENCE [LARGE SCALE GENOMIC DNA]</scope>
    <source>
        <strain evidence="2">M2/40</strain>
    </source>
</reference>
<name>W6SFI1_9CLOT</name>
<evidence type="ECO:0000313" key="1">
    <source>
        <dbReference type="EMBL" id="CDM68440.1"/>
    </source>
</evidence>
<organism evidence="1 2">
    <name type="scientific">Clostridium bornimense</name>
    <dbReference type="NCBI Taxonomy" id="1216932"/>
    <lineage>
        <taxon>Bacteria</taxon>
        <taxon>Bacillati</taxon>
        <taxon>Bacillota</taxon>
        <taxon>Clostridia</taxon>
        <taxon>Eubacteriales</taxon>
        <taxon>Clostridiaceae</taxon>
        <taxon>Clostridium</taxon>
    </lineage>
</organism>
<dbReference type="RefSeq" id="WP_197537940.1">
    <property type="nucleotide sequence ID" value="NZ_HG917868.1"/>
</dbReference>
<dbReference type="InterPro" id="IPR014858">
    <property type="entry name" value="BrxB"/>
</dbReference>
<accession>W6SFI1</accession>
<evidence type="ECO:0000313" key="2">
    <source>
        <dbReference type="Proteomes" id="UP000019426"/>
    </source>
</evidence>
<dbReference type="EMBL" id="HG917868">
    <property type="protein sequence ID" value="CDM68440.1"/>
    <property type="molecule type" value="Genomic_DNA"/>
</dbReference>
<dbReference type="eggNOG" id="ENOG502Z9ZE">
    <property type="taxonomic scope" value="Bacteria"/>
</dbReference>
<protein>
    <recommendedName>
        <fullName evidence="3">Cytoplasmic protein</fullName>
    </recommendedName>
</protein>